<name>A0ABS6SNW5_9SPHN</name>
<evidence type="ECO:0000313" key="2">
    <source>
        <dbReference type="Proteomes" id="UP000699975"/>
    </source>
</evidence>
<organism evidence="1 2">
    <name type="scientific">Erythrobacter ani</name>
    <dbReference type="NCBI Taxonomy" id="2827235"/>
    <lineage>
        <taxon>Bacteria</taxon>
        <taxon>Pseudomonadati</taxon>
        <taxon>Pseudomonadota</taxon>
        <taxon>Alphaproteobacteria</taxon>
        <taxon>Sphingomonadales</taxon>
        <taxon>Erythrobacteraceae</taxon>
        <taxon>Erythrobacter/Porphyrobacter group</taxon>
        <taxon>Erythrobacter</taxon>
    </lineage>
</organism>
<evidence type="ECO:0000313" key="1">
    <source>
        <dbReference type="EMBL" id="MBV7266197.1"/>
    </source>
</evidence>
<comment type="caution">
    <text evidence="1">The sequence shown here is derived from an EMBL/GenBank/DDBJ whole genome shotgun (WGS) entry which is preliminary data.</text>
</comment>
<protein>
    <submittedName>
        <fullName evidence="1">Uncharacterized protein</fullName>
    </submittedName>
</protein>
<dbReference type="EMBL" id="JAGSPB010000002">
    <property type="protein sequence ID" value="MBV7266197.1"/>
    <property type="molecule type" value="Genomic_DNA"/>
</dbReference>
<accession>A0ABS6SNW5</accession>
<dbReference type="RefSeq" id="WP_218316824.1">
    <property type="nucleotide sequence ID" value="NZ_JAGSPB010000002.1"/>
</dbReference>
<gene>
    <name evidence="1" type="ORF">KCG45_08405</name>
</gene>
<keyword evidence="2" id="KW-1185">Reference proteome</keyword>
<reference evidence="1 2" key="1">
    <citation type="submission" date="2021-04" db="EMBL/GenBank/DDBJ databases">
        <authorList>
            <person name="Pira H."/>
            <person name="Risdian C."/>
            <person name="Wink J."/>
        </authorList>
    </citation>
    <scope>NUCLEOTIDE SEQUENCE [LARGE SCALE GENOMIC DNA]</scope>
    <source>
        <strain evidence="1 2">WH131</strain>
    </source>
</reference>
<proteinExistence type="predicted"/>
<sequence>MRKLILFSTLGLTIVLACGAFAYYWNSPERHTTAAVFTGLAREVSDNVLLSPFSPAARIVVDPSLEYVGGQKFTLYGTAAVEQHVFGRRWPDGSPRSTLLFQFESVLPGVDWQYDYSSAEHRTTIGGFDFFTDVEPGRVWWLFPNGKPGTDGYRAKTLADQAGFPVPQDYVWHRSVHIPDGDARSELLIIWLEDLAPTGKSRDDFQQGGKGSAEWDMIARQSIESLNELITIEAEEP</sequence>
<dbReference type="PROSITE" id="PS51257">
    <property type="entry name" value="PROKAR_LIPOPROTEIN"/>
    <property type="match status" value="1"/>
</dbReference>
<dbReference type="Proteomes" id="UP000699975">
    <property type="component" value="Unassembled WGS sequence"/>
</dbReference>